<proteinExistence type="predicted"/>
<reference evidence="1" key="1">
    <citation type="journal article" date="2021" name="Proc. Natl. Acad. Sci. U.S.A.">
        <title>A Catalog of Tens of Thousands of Viruses from Human Metagenomes Reveals Hidden Associations with Chronic Diseases.</title>
        <authorList>
            <person name="Tisza M.J."/>
            <person name="Buck C.B."/>
        </authorList>
    </citation>
    <scope>NUCLEOTIDE SEQUENCE</scope>
    <source>
        <strain evidence="1">CtKUC4</strain>
    </source>
</reference>
<organism evidence="1">
    <name type="scientific">Siphoviridae sp. ctKUC4</name>
    <dbReference type="NCBI Taxonomy" id="2825442"/>
    <lineage>
        <taxon>Viruses</taxon>
        <taxon>Duplodnaviria</taxon>
        <taxon>Heunggongvirae</taxon>
        <taxon>Uroviricota</taxon>
        <taxon>Caudoviricetes</taxon>
    </lineage>
</organism>
<accession>A0A8S5P051</accession>
<protein>
    <submittedName>
        <fullName evidence="1">Uncharacterized protein</fullName>
    </submittedName>
</protein>
<evidence type="ECO:0000313" key="1">
    <source>
        <dbReference type="EMBL" id="DAE00462.1"/>
    </source>
</evidence>
<name>A0A8S5P051_9CAUD</name>
<sequence>MLGAFLLALPVTQDMSQGKPIERNTYGTEELQA</sequence>
<dbReference type="EMBL" id="BK015302">
    <property type="protein sequence ID" value="DAE00462.1"/>
    <property type="molecule type" value="Genomic_DNA"/>
</dbReference>